<evidence type="ECO:0000313" key="6">
    <source>
        <dbReference type="EMBL" id="SDC17265.1"/>
    </source>
</evidence>
<comment type="similarity">
    <text evidence="2 4">Belongs to the glucose-6-phosphate 1-epimerase family.</text>
</comment>
<dbReference type="AlphaFoldDB" id="A0A1G6JFR3"/>
<dbReference type="InterPro" id="IPR008183">
    <property type="entry name" value="Aldose_1/G6P_1-epimerase"/>
</dbReference>
<dbReference type="Pfam" id="PF01263">
    <property type="entry name" value="Aldose_epim"/>
    <property type="match status" value="1"/>
</dbReference>
<dbReference type="InterPro" id="IPR011013">
    <property type="entry name" value="Gal_mutarotase_sf_dom"/>
</dbReference>
<gene>
    <name evidence="6" type="ORF">SAMN05421733_11111</name>
</gene>
<dbReference type="PIRSF" id="PIRSF016020">
    <property type="entry name" value="PHexose_mutarotase"/>
    <property type="match status" value="1"/>
</dbReference>
<dbReference type="GO" id="GO:0047938">
    <property type="term" value="F:glucose-6-phosphate 1-epimerase activity"/>
    <property type="evidence" value="ECO:0007669"/>
    <property type="project" value="UniProtKB-UniRule"/>
</dbReference>
<organism evidence="6 7">
    <name type="scientific">Acinetobacter boissieri</name>
    <dbReference type="NCBI Taxonomy" id="1219383"/>
    <lineage>
        <taxon>Bacteria</taxon>
        <taxon>Pseudomonadati</taxon>
        <taxon>Pseudomonadota</taxon>
        <taxon>Gammaproteobacteria</taxon>
        <taxon>Moraxellales</taxon>
        <taxon>Moraxellaceae</taxon>
        <taxon>Acinetobacter</taxon>
    </lineage>
</organism>
<evidence type="ECO:0000256" key="2">
    <source>
        <dbReference type="ARBA" id="ARBA00005866"/>
    </source>
</evidence>
<sequence>MPDLKSIYGMKYTVLSESQLEIIEIQNQFCSAVISLQGAQILKFQSKTNQTKEDLLWLSELNQYKPGKAIRGGIPLCFPWFGGHKIDSTYPAHGFARYLPWQLIDAIYSESTGHELVFQLKDTAHTRSLWNHSFQIQIKIRCQKNLTLHFEVVNTGDASFEYEFAWHSYFPTDIASAKIKGLRHTEYIDQLQDMQCFTQAEEYIEIKQEIDRIYLKTQGIFEISSLQKPLIYVESDASGAVVWNPWIDKTQRLADVDDHAWQKFLCLECGQLKGASVKLAPHQSKIYKLMISH</sequence>
<dbReference type="PANTHER" id="PTHR11122">
    <property type="entry name" value="APOSPORY-ASSOCIATED PROTEIN C-RELATED"/>
    <property type="match status" value="1"/>
</dbReference>
<evidence type="ECO:0000256" key="4">
    <source>
        <dbReference type="PIRNR" id="PIRNR016020"/>
    </source>
</evidence>
<keyword evidence="7" id="KW-1185">Reference proteome</keyword>
<dbReference type="CDD" id="cd09020">
    <property type="entry name" value="D-hex-6-P-epi_like"/>
    <property type="match status" value="1"/>
</dbReference>
<evidence type="ECO:0000256" key="3">
    <source>
        <dbReference type="ARBA" id="ARBA00023235"/>
    </source>
</evidence>
<dbReference type="InterPro" id="IPR014718">
    <property type="entry name" value="GH-type_carb-bd"/>
</dbReference>
<protein>
    <recommendedName>
        <fullName evidence="4">Putative glucose-6-phosphate 1-epimerase</fullName>
        <ecNumber evidence="4">5.1.3.15</ecNumber>
    </recommendedName>
</protein>
<dbReference type="STRING" id="1219383.SAMN05421733_11111"/>
<dbReference type="PANTHER" id="PTHR11122:SF13">
    <property type="entry name" value="GLUCOSE-6-PHOSPHATE 1-EPIMERASE"/>
    <property type="match status" value="1"/>
</dbReference>
<comment type="catalytic activity">
    <reaction evidence="1">
        <text>alpha-D-glucose 6-phosphate = beta-D-glucose 6-phosphate</text>
        <dbReference type="Rhea" id="RHEA:16249"/>
        <dbReference type="ChEBI" id="CHEBI:58225"/>
        <dbReference type="ChEBI" id="CHEBI:58247"/>
        <dbReference type="EC" id="5.1.3.15"/>
    </reaction>
</comment>
<proteinExistence type="inferred from homology"/>
<evidence type="ECO:0000256" key="5">
    <source>
        <dbReference type="PIRSR" id="PIRSR016020-1"/>
    </source>
</evidence>
<reference evidence="7" key="1">
    <citation type="submission" date="2016-09" db="EMBL/GenBank/DDBJ databases">
        <authorList>
            <person name="Varghese N."/>
            <person name="Submissions S."/>
        </authorList>
    </citation>
    <scope>NUCLEOTIDE SEQUENCE [LARGE SCALE GENOMIC DNA]</scope>
    <source>
        <strain evidence="7">ANC 4422</strain>
    </source>
</reference>
<evidence type="ECO:0000313" key="7">
    <source>
        <dbReference type="Proteomes" id="UP000242501"/>
    </source>
</evidence>
<accession>A0A1G6JFR3</accession>
<dbReference type="EMBL" id="FMYL01000011">
    <property type="protein sequence ID" value="SDC17265.1"/>
    <property type="molecule type" value="Genomic_DNA"/>
</dbReference>
<dbReference type="OrthoDB" id="9790727at2"/>
<evidence type="ECO:0000256" key="1">
    <source>
        <dbReference type="ARBA" id="ARBA00001096"/>
    </source>
</evidence>
<dbReference type="RefSeq" id="WP_092749533.1">
    <property type="nucleotide sequence ID" value="NZ_FMYL01000011.1"/>
</dbReference>
<keyword evidence="3 4" id="KW-0413">Isomerase</keyword>
<dbReference type="GO" id="GO:0030246">
    <property type="term" value="F:carbohydrate binding"/>
    <property type="evidence" value="ECO:0007669"/>
    <property type="project" value="UniProtKB-UniRule"/>
</dbReference>
<name>A0A1G6JFR3_9GAMM</name>
<dbReference type="EC" id="5.1.3.15" evidence="4"/>
<feature type="active site" evidence="5">
    <location>
        <position position="167"/>
    </location>
</feature>
<dbReference type="GO" id="GO:0005975">
    <property type="term" value="P:carbohydrate metabolic process"/>
    <property type="evidence" value="ECO:0007669"/>
    <property type="project" value="InterPro"/>
</dbReference>
<dbReference type="Gene3D" id="2.70.98.10">
    <property type="match status" value="1"/>
</dbReference>
<dbReference type="SUPFAM" id="SSF74650">
    <property type="entry name" value="Galactose mutarotase-like"/>
    <property type="match status" value="1"/>
</dbReference>
<dbReference type="Proteomes" id="UP000242501">
    <property type="component" value="Unassembled WGS sequence"/>
</dbReference>
<feature type="active site" evidence="5">
    <location>
        <position position="268"/>
    </location>
</feature>
<dbReference type="InterPro" id="IPR025532">
    <property type="entry name" value="G6P_1-epimerase"/>
</dbReference>